<keyword evidence="1" id="KW-1185">Reference proteome</keyword>
<dbReference type="AlphaFoldDB" id="A0A1I7WD36"/>
<dbReference type="Proteomes" id="UP000095283">
    <property type="component" value="Unplaced"/>
</dbReference>
<reference evidence="2" key="1">
    <citation type="submission" date="2016-11" db="UniProtKB">
        <authorList>
            <consortium name="WormBaseParasite"/>
        </authorList>
    </citation>
    <scope>IDENTIFICATION</scope>
</reference>
<dbReference type="Gene3D" id="3.30.420.10">
    <property type="entry name" value="Ribonuclease H-like superfamily/Ribonuclease H"/>
    <property type="match status" value="1"/>
</dbReference>
<evidence type="ECO:0000313" key="1">
    <source>
        <dbReference type="Proteomes" id="UP000095283"/>
    </source>
</evidence>
<proteinExistence type="predicted"/>
<protein>
    <submittedName>
        <fullName evidence="2">DDE_3 domain-containing protein</fullName>
    </submittedName>
</protein>
<dbReference type="InterPro" id="IPR036397">
    <property type="entry name" value="RNaseH_sf"/>
</dbReference>
<sequence length="83" mass="9641">MPEFTLVEALRPGWMTMIWPSRSPDLNPMENLWAILFETAKDLQSVIRKAWNEVDKSVIKNLVNSISERIFQVINRSGSCIDY</sequence>
<dbReference type="WBParaSite" id="Hba_02658">
    <property type="protein sequence ID" value="Hba_02658"/>
    <property type="gene ID" value="Hba_02658"/>
</dbReference>
<accession>A0A1I7WD36</accession>
<dbReference type="GO" id="GO:0003676">
    <property type="term" value="F:nucleic acid binding"/>
    <property type="evidence" value="ECO:0007669"/>
    <property type="project" value="InterPro"/>
</dbReference>
<organism evidence="1 2">
    <name type="scientific">Heterorhabditis bacteriophora</name>
    <name type="common">Entomopathogenic nematode worm</name>
    <dbReference type="NCBI Taxonomy" id="37862"/>
    <lineage>
        <taxon>Eukaryota</taxon>
        <taxon>Metazoa</taxon>
        <taxon>Ecdysozoa</taxon>
        <taxon>Nematoda</taxon>
        <taxon>Chromadorea</taxon>
        <taxon>Rhabditida</taxon>
        <taxon>Rhabditina</taxon>
        <taxon>Rhabditomorpha</taxon>
        <taxon>Strongyloidea</taxon>
        <taxon>Heterorhabditidae</taxon>
        <taxon>Heterorhabditis</taxon>
    </lineage>
</organism>
<name>A0A1I7WD36_HETBA</name>
<evidence type="ECO:0000313" key="2">
    <source>
        <dbReference type="WBParaSite" id="Hba_02658"/>
    </source>
</evidence>